<comment type="caution">
    <text evidence="2">The sequence shown here is derived from an EMBL/GenBank/DDBJ whole genome shotgun (WGS) entry which is preliminary data.</text>
</comment>
<evidence type="ECO:0000256" key="1">
    <source>
        <dbReference type="SAM" id="SignalP"/>
    </source>
</evidence>
<dbReference type="InterPro" id="IPR050490">
    <property type="entry name" value="Bact_solute-bd_prot1"/>
</dbReference>
<dbReference type="Pfam" id="PF13416">
    <property type="entry name" value="SBP_bac_8"/>
    <property type="match status" value="1"/>
</dbReference>
<dbReference type="AlphaFoldDB" id="A0A919T334"/>
<dbReference type="PANTHER" id="PTHR43649:SF14">
    <property type="entry name" value="BLR3389 PROTEIN"/>
    <property type="match status" value="1"/>
</dbReference>
<proteinExistence type="predicted"/>
<dbReference type="PROSITE" id="PS51318">
    <property type="entry name" value="TAT"/>
    <property type="match status" value="1"/>
</dbReference>
<keyword evidence="1" id="KW-0732">Signal</keyword>
<protein>
    <submittedName>
        <fullName evidence="2">Sugar ABC transporter substrate-binding protein</fullName>
    </submittedName>
</protein>
<feature type="signal peptide" evidence="1">
    <location>
        <begin position="1"/>
        <end position="16"/>
    </location>
</feature>
<dbReference type="PROSITE" id="PS51257">
    <property type="entry name" value="PROKAR_LIPOPROTEIN"/>
    <property type="match status" value="1"/>
</dbReference>
<feature type="chain" id="PRO_5037495197" evidence="1">
    <location>
        <begin position="17"/>
        <end position="434"/>
    </location>
</feature>
<dbReference type="SUPFAM" id="SSF53850">
    <property type="entry name" value="Periplasmic binding protein-like II"/>
    <property type="match status" value="1"/>
</dbReference>
<reference evidence="2" key="1">
    <citation type="submission" date="2021-03" db="EMBL/GenBank/DDBJ databases">
        <title>Whole genome shotgun sequence of Actinoplanes consettensis NBRC 14913.</title>
        <authorList>
            <person name="Komaki H."/>
            <person name="Tamura T."/>
        </authorList>
    </citation>
    <scope>NUCLEOTIDE SEQUENCE</scope>
    <source>
        <strain evidence="2">NBRC 14913</strain>
    </source>
</reference>
<dbReference type="EMBL" id="BOQP01000088">
    <property type="protein sequence ID" value="GIM85484.1"/>
    <property type="molecule type" value="Genomic_DNA"/>
</dbReference>
<dbReference type="Proteomes" id="UP000680865">
    <property type="component" value="Unassembled WGS sequence"/>
</dbReference>
<dbReference type="InterPro" id="IPR006059">
    <property type="entry name" value="SBP"/>
</dbReference>
<dbReference type="RefSeq" id="WP_213003875.1">
    <property type="nucleotide sequence ID" value="NZ_BAAATW010000001.1"/>
</dbReference>
<dbReference type="Gene3D" id="3.40.190.10">
    <property type="entry name" value="Periplasmic binding protein-like II"/>
    <property type="match status" value="1"/>
</dbReference>
<dbReference type="PANTHER" id="PTHR43649">
    <property type="entry name" value="ARABINOSE-BINDING PROTEIN-RELATED"/>
    <property type="match status" value="1"/>
</dbReference>
<evidence type="ECO:0000313" key="2">
    <source>
        <dbReference type="EMBL" id="GIM85484.1"/>
    </source>
</evidence>
<name>A0A919T334_9ACTN</name>
<dbReference type="InterPro" id="IPR006311">
    <property type="entry name" value="TAT_signal"/>
</dbReference>
<sequence>MALTRRALLGGTAAAAALGLAGCSGLTPGRDPGGTLSFWNLFGGGDGLRLTQMLDAYRAANRGVSLEAVTLAWGNPYYTKLSLATLGDKPPDVAVSHLTRAKTLISAGLLEELKPEDLARHGLDASNFTARPWEAGLVDGKAYAIPIDTHPFVMFYNTDICQKAGLLDSAGALLPLDTPEKFTEAMKKAKDVTKAYGGVVAIDNDVASPWRIYQSLYSQLGGETLADEGTKVVIDEARATQALAFLQGLTRDGLMPGSIDYQGAIATFANGQSGFYFQGEWEISTFQTAKLPFSMTSFPNIFGGGKYAVQADSHTLVIPKQPDQDQANIDRSLAFIRFLLDQSKTWAEGGHVPAWKPFLDSPEYKAMTPQSNYAAAADGAVYDPDGWYSGSGSNFEIVTSAAIGSVLAGRAAPAAAVAQMRSDLTSLAKTASPV</sequence>
<evidence type="ECO:0000313" key="3">
    <source>
        <dbReference type="Proteomes" id="UP000680865"/>
    </source>
</evidence>
<organism evidence="2 3">
    <name type="scientific">Winogradskya consettensis</name>
    <dbReference type="NCBI Taxonomy" id="113560"/>
    <lineage>
        <taxon>Bacteria</taxon>
        <taxon>Bacillati</taxon>
        <taxon>Actinomycetota</taxon>
        <taxon>Actinomycetes</taxon>
        <taxon>Micromonosporales</taxon>
        <taxon>Micromonosporaceae</taxon>
        <taxon>Winogradskya</taxon>
    </lineage>
</organism>
<gene>
    <name evidence="2" type="ORF">Aco04nite_96480</name>
</gene>
<accession>A0A919T334</accession>
<keyword evidence="3" id="KW-1185">Reference proteome</keyword>